<accession>A0A1B9I5C2</accession>
<dbReference type="OrthoDB" id="19311at2759"/>
<evidence type="ECO:0000256" key="1">
    <source>
        <dbReference type="ARBA" id="ARBA00022468"/>
    </source>
</evidence>
<sequence>MSDSNKKDRLGLQLNTSSPVQSQTNTPSVASAGSRFLSRRVWGRASATTKTSTGQDELPTVSSTNPLRKESADDTVKPIQPFHLEEAIQLMSADTSISTPELVELVKATSVYVGNLGVDEKDDPFGITPSASLSTILAPPENDDLAQTPTPDPISPEDIQTLYSRTISFSDRRNDVSLRIAGIRLLTSLMAYCPPPRYFSEESKVKLPDTITVRTMYNLVSAPGSNDIPGDTRVDLVGAQINALEILTKNGTEVEGLAGLIGWSLRVLHEIQDDWSKWCEMKLHGGNDIMARPTRQLKPFDSITPFSPLESASAIIDLISSVTSNFIDLFDPNKDVSRIIKPILTFVSKGIIASSPPNDLTGLNISQGHVPVPNPARRESLTGLAFNSPLPTSHNNNTLESNLRRSVSITRRKDNVSSTFSTPSSSRFARHSTLTSPQSANSMSAFQSPSPQYPSVPMPRWLYLLPSACALYEIFIDKTVLPQDLFVDIMRFACICVAYDDESGLPSDVGQVPVHKLLAVMFRSNNGRRGELALRIIMEEKASQSFATTYEGLSDADSRVVQGAIYIARSLLLNLDDPSPSPLGSPSASLSSLSPSLMAALSTTRYVKSEDHAERSKWEPVDYAVLTLLQDYLHRLEQGLDKDSVKADIWTEGQAACDILRALWPVAFSNRSVMAVSQRSSNADDQHSVSGLTLYVADEPSPFSAIFDAVIHQLPPAIEKLHPSGNTASPFFHPKYIDLLFKFGERLSKEDADVILDYYQNEGLCLPMTAGWIENTWKLINTFFESPLNLPSARRKLAKIIFQEVYASTEDMPEPRTEFVAKLIVPFLDKVLLKQTEDWFRQMALQVMIRAAVAETMERDEDRRRARDAKNVSEVEEEDASALPSQEVKEAAAGGSFHAIRNLIISLASTAWCKEDEHEHQQAQRSAYERRRPAPQLPRDSTASIGSTNSSALKGLMNVLSPPSRTKDLPSVAPSIASTDDTTPTPTPRHFPKAAHTDCQSLHAVSALIKIFNDLTFSPPHSFSSSIKAARTPASARCIAIYRDLLGLLYPFSEHGGDQTPTSRTAAVPARCPRARVAILQWLLRLRADPKHRIYLRTNLDIVCRSYAESLYRTSEAVEAQWLKLVQDAEESRTRNDRRQQIQQGLPTTRESFRDRAPTSMTRSRSRSRPPSDQFNSHVSSDASGFNPLWAVPETLAFDMPADSLPSEGLLTYDPNHPSLRVKDAPPVEGVWLPVSEYVRALNGILRHETNWELVSYVLCFLPLQLSNKLFFRGGRATKEVKALLKALIDLIPQDDRIERRCKYHQFIKRPNVNAAVYQSLSILIAYRDVLEPHECDALVGAFETCLESNSVVAKPCIQALTLSIFELETSVGKRLLSIIGKLRDINFTSGIAVHLLEFLLALGENKNLFKNFTDAHYKDVFTLVVDYIAEHNARSDQSPELENSAARENFTLSQHVIGLAYHAIYVWFISLKISLRPDSVKHIIVKLLQSRSKRVAVDEMAEVCLDWLARYTYGNADPKPANSFLSEMVLNKSDPSQVKENKSQSWLLGGCIITITSHPRTGWATITSIRPTGATEIIAKLENVPLVNLGEANADLVSLPAVLMGNRGSIMDNQAMKEEAAQIVKQEPSAPEEDVNQASEQGYIWSGATPSQRRKDVSIDPAYLAVELLSSYPNANLETPRGRLIPNEDKFLRTLRNIENTPVIDTAKLGVLYVGRGQTTESEILGNIDGSSLYLDFLAGLGRLIRLKGQVDVFVGGLNREDDSDGEYAYAWWDDLAQTIFHTATMMPNHPNDPTFSKKKRLIGNDYVKIIYNDSGQDYVFDTIKTQFNCINIVISPHTTPESHGPTPQSDSQQLNTTTNSTDQWAVWGRDDYFKIIIQRAKGIPEFSPIGEHKIISKENLPIFIRYIAHLSNDLAARYTHIKDATTAEQAEYITSWRSRLRAMNRLRVSLPPVDKVDPNDEAKREEMLRDFTRVFSYRPPTENTQSNPTSSK</sequence>
<dbReference type="InterPro" id="IPR035974">
    <property type="entry name" value="Rap/Ran-GAP_sf"/>
</dbReference>
<dbReference type="Pfam" id="PF11864">
    <property type="entry name" value="DUF3384"/>
    <property type="match status" value="1"/>
</dbReference>
<proteinExistence type="predicted"/>
<feature type="compositionally biased region" description="Polar residues" evidence="2">
    <location>
        <begin position="432"/>
        <end position="447"/>
    </location>
</feature>
<dbReference type="InterPro" id="IPR000331">
    <property type="entry name" value="Rap/Ran_GAP_dom"/>
</dbReference>
<dbReference type="SUPFAM" id="SSF111347">
    <property type="entry name" value="Rap/Ran-GAP"/>
    <property type="match status" value="1"/>
</dbReference>
<gene>
    <name evidence="4" type="ORF">I206_02752</name>
</gene>
<dbReference type="FunFam" id="3.40.50.11210:FF:000007">
    <property type="entry name" value="Tuberous sclerosis 2"/>
    <property type="match status" value="1"/>
</dbReference>
<feature type="region of interest" description="Disordered" evidence="2">
    <location>
        <begin position="918"/>
        <end position="994"/>
    </location>
</feature>
<dbReference type="GO" id="GO:0032007">
    <property type="term" value="P:negative regulation of TOR signaling"/>
    <property type="evidence" value="ECO:0007669"/>
    <property type="project" value="TreeGrafter"/>
</dbReference>
<dbReference type="InterPro" id="IPR018515">
    <property type="entry name" value="Tuberin-type_domain"/>
</dbReference>
<feature type="compositionally biased region" description="Basic and acidic residues" evidence="2">
    <location>
        <begin position="918"/>
        <end position="932"/>
    </location>
</feature>
<name>A0A1B9I5C2_9TREE</name>
<dbReference type="GO" id="GO:0033596">
    <property type="term" value="C:TSC1-TSC2 complex"/>
    <property type="evidence" value="ECO:0007669"/>
    <property type="project" value="TreeGrafter"/>
</dbReference>
<feature type="region of interest" description="Disordered" evidence="2">
    <location>
        <begin position="1840"/>
        <end position="1860"/>
    </location>
</feature>
<dbReference type="InterPro" id="IPR024584">
    <property type="entry name" value="Tuberin_N"/>
</dbReference>
<evidence type="ECO:0000313" key="4">
    <source>
        <dbReference type="EMBL" id="OCF50696.1"/>
    </source>
</evidence>
<feature type="compositionally biased region" description="Polar residues" evidence="2">
    <location>
        <begin position="46"/>
        <end position="66"/>
    </location>
</feature>
<dbReference type="PANTHER" id="PTHR10063">
    <property type="entry name" value="TUBERIN"/>
    <property type="match status" value="1"/>
</dbReference>
<feature type="domain" description="Rap-GAP" evidence="3">
    <location>
        <begin position="1696"/>
        <end position="1948"/>
    </location>
</feature>
<protein>
    <submittedName>
        <fullName evidence="4">Tuberin</fullName>
    </submittedName>
</protein>
<dbReference type="Pfam" id="PF03542">
    <property type="entry name" value="Tuberin"/>
    <property type="match status" value="1"/>
</dbReference>
<feature type="compositionally biased region" description="Polar residues" evidence="2">
    <location>
        <begin position="13"/>
        <end position="31"/>
    </location>
</feature>
<feature type="region of interest" description="Disordered" evidence="2">
    <location>
        <begin position="387"/>
        <end position="406"/>
    </location>
</feature>
<dbReference type="GO" id="GO:0051056">
    <property type="term" value="P:regulation of small GTPase mediated signal transduction"/>
    <property type="evidence" value="ECO:0007669"/>
    <property type="project" value="InterPro"/>
</dbReference>
<dbReference type="GO" id="GO:0005634">
    <property type="term" value="C:nucleus"/>
    <property type="evidence" value="ECO:0007669"/>
    <property type="project" value="InterPro"/>
</dbReference>
<feature type="compositionally biased region" description="Polar residues" evidence="2">
    <location>
        <begin position="389"/>
        <end position="406"/>
    </location>
</feature>
<feature type="region of interest" description="Disordered" evidence="2">
    <location>
        <begin position="1129"/>
        <end position="1180"/>
    </location>
</feature>
<dbReference type="EMBL" id="KI894009">
    <property type="protein sequence ID" value="OCF50696.1"/>
    <property type="molecule type" value="Genomic_DNA"/>
</dbReference>
<feature type="compositionally biased region" description="Basic and acidic residues" evidence="2">
    <location>
        <begin position="1130"/>
        <end position="1140"/>
    </location>
</feature>
<evidence type="ECO:0000256" key="2">
    <source>
        <dbReference type="SAM" id="MobiDB-lite"/>
    </source>
</evidence>
<dbReference type="InterPro" id="IPR027107">
    <property type="entry name" value="Tuberin/Ral-act_asu"/>
</dbReference>
<feature type="region of interest" description="Disordered" evidence="2">
    <location>
        <begin position="858"/>
        <end position="887"/>
    </location>
</feature>
<dbReference type="Gene3D" id="3.40.50.11210">
    <property type="entry name" value="Rap/Ran-GAP"/>
    <property type="match status" value="1"/>
</dbReference>
<organism evidence="4">
    <name type="scientific">Kwoniella pini CBS 10737</name>
    <dbReference type="NCBI Taxonomy" id="1296096"/>
    <lineage>
        <taxon>Eukaryota</taxon>
        <taxon>Fungi</taxon>
        <taxon>Dikarya</taxon>
        <taxon>Basidiomycota</taxon>
        <taxon>Agaricomycotina</taxon>
        <taxon>Tremellomycetes</taxon>
        <taxon>Tremellales</taxon>
        <taxon>Cryptococcaceae</taxon>
        <taxon>Kwoniella</taxon>
    </lineage>
</organism>
<dbReference type="PANTHER" id="PTHR10063:SF0">
    <property type="entry name" value="TUBERIN"/>
    <property type="match status" value="1"/>
</dbReference>
<feature type="compositionally biased region" description="Polar residues" evidence="2">
    <location>
        <begin position="939"/>
        <end position="952"/>
    </location>
</feature>
<keyword evidence="1" id="KW-0343">GTPase activation</keyword>
<feature type="compositionally biased region" description="Basic and acidic residues" evidence="2">
    <location>
        <begin position="858"/>
        <end position="873"/>
    </location>
</feature>
<dbReference type="PROSITE" id="PS50085">
    <property type="entry name" value="RAPGAP"/>
    <property type="match status" value="1"/>
</dbReference>
<feature type="compositionally biased region" description="Basic and acidic residues" evidence="2">
    <location>
        <begin position="1"/>
        <end position="10"/>
    </location>
</feature>
<dbReference type="STRING" id="1296096.A0A1B9I5C2"/>
<feature type="compositionally biased region" description="Low complexity" evidence="2">
    <location>
        <begin position="417"/>
        <end position="426"/>
    </location>
</feature>
<evidence type="ECO:0000259" key="3">
    <source>
        <dbReference type="PROSITE" id="PS50085"/>
    </source>
</evidence>
<dbReference type="GO" id="GO:0005096">
    <property type="term" value="F:GTPase activator activity"/>
    <property type="evidence" value="ECO:0007669"/>
    <property type="project" value="UniProtKB-KW"/>
</dbReference>
<feature type="compositionally biased region" description="Polar residues" evidence="2">
    <location>
        <begin position="1141"/>
        <end position="1150"/>
    </location>
</feature>
<feature type="region of interest" description="Disordered" evidence="2">
    <location>
        <begin position="1"/>
        <end position="74"/>
    </location>
</feature>
<dbReference type="Pfam" id="PF02145">
    <property type="entry name" value="Rap_GAP"/>
    <property type="match status" value="1"/>
</dbReference>
<reference evidence="4" key="2">
    <citation type="submission" date="2016-07" db="EMBL/GenBank/DDBJ databases">
        <title>Evolution of pathogenesis and genome organization in the Tremellales.</title>
        <authorList>
            <person name="Cuomo C."/>
            <person name="Litvintseva A."/>
            <person name="Heitman J."/>
            <person name="Chen Y."/>
            <person name="Sun S."/>
            <person name="Springer D."/>
            <person name="Dromer F."/>
            <person name="Young S."/>
            <person name="Zeng Q."/>
            <person name="Chapman S."/>
            <person name="Gujja S."/>
            <person name="Saif S."/>
            <person name="Birren B."/>
        </authorList>
    </citation>
    <scope>NUCLEOTIDE SEQUENCE</scope>
    <source>
        <strain evidence="4">CBS 10737</strain>
    </source>
</reference>
<reference evidence="4" key="1">
    <citation type="submission" date="2013-07" db="EMBL/GenBank/DDBJ databases">
        <title>The Genome Sequence of Cryptococcus pinus CBS10737.</title>
        <authorList>
            <consortium name="The Broad Institute Genome Sequencing Platform"/>
            <person name="Cuomo C."/>
            <person name="Litvintseva A."/>
            <person name="Chen Y."/>
            <person name="Heitman J."/>
            <person name="Sun S."/>
            <person name="Springer D."/>
            <person name="Dromer F."/>
            <person name="Young S.K."/>
            <person name="Zeng Q."/>
            <person name="Gargeya S."/>
            <person name="Fitzgerald M."/>
            <person name="Abouelleil A."/>
            <person name="Alvarado L."/>
            <person name="Berlin A.M."/>
            <person name="Chapman S.B."/>
            <person name="Dewar J."/>
            <person name="Goldberg J."/>
            <person name="Griggs A."/>
            <person name="Gujja S."/>
            <person name="Hansen M."/>
            <person name="Howarth C."/>
            <person name="Imamovic A."/>
            <person name="Larimer J."/>
            <person name="McCowan C."/>
            <person name="Murphy C."/>
            <person name="Pearson M."/>
            <person name="Priest M."/>
            <person name="Roberts A."/>
            <person name="Saif S."/>
            <person name="Shea T."/>
            <person name="Sykes S."/>
            <person name="Wortman J."/>
            <person name="Nusbaum C."/>
            <person name="Birren B."/>
        </authorList>
    </citation>
    <scope>NUCLEOTIDE SEQUENCE [LARGE SCALE GENOMIC DNA]</scope>
    <source>
        <strain evidence="4">CBS 10737</strain>
    </source>
</reference>
<feature type="region of interest" description="Disordered" evidence="2">
    <location>
        <begin position="414"/>
        <end position="447"/>
    </location>
</feature>